<dbReference type="SUPFAM" id="SSF48452">
    <property type="entry name" value="TPR-like"/>
    <property type="match status" value="1"/>
</dbReference>
<dbReference type="InParanoid" id="E9I0V7"/>
<dbReference type="Gene3D" id="1.25.40.10">
    <property type="entry name" value="Tetratricopeptide repeat domain"/>
    <property type="match status" value="1"/>
</dbReference>
<dbReference type="eggNOG" id="KOG4234">
    <property type="taxonomic scope" value="Eukaryota"/>
</dbReference>
<dbReference type="Pfam" id="PF07719">
    <property type="entry name" value="TPR_2"/>
    <property type="match status" value="1"/>
</dbReference>
<dbReference type="InterPro" id="IPR052769">
    <property type="entry name" value="TPR_domain_protein"/>
</dbReference>
<feature type="repeat" description="TPR" evidence="3">
    <location>
        <begin position="119"/>
        <end position="152"/>
    </location>
</feature>
<dbReference type="PANTHER" id="PTHR46014">
    <property type="entry name" value="TETRATRICOPEPTIDE REPEAT PROTEIN 1"/>
    <property type="match status" value="1"/>
</dbReference>
<dbReference type="Proteomes" id="UP000000305">
    <property type="component" value="Unassembled WGS sequence"/>
</dbReference>
<sequence length="162" mass="18499">MGTEVNYIFQDALGPSGENTPYLSSDESDCGVVTNSEDLQLSKEEIEERKTKVLEIKEKGNILFRCHLYSNALKFCPSIFTEERSMLYNNRAAAKGKQGKNESALKDCTKALELNPTYFKALMRRAKLYEELDQLDKALADYKELHELEPTNVEVNLTFFLI</sequence>
<dbReference type="KEGG" id="dpx:DAPPUDRAFT_301435"/>
<evidence type="ECO:0000256" key="3">
    <source>
        <dbReference type="PROSITE-ProRule" id="PRU00339"/>
    </source>
</evidence>
<organism evidence="4 5">
    <name type="scientific">Daphnia pulex</name>
    <name type="common">Water flea</name>
    <dbReference type="NCBI Taxonomy" id="6669"/>
    <lineage>
        <taxon>Eukaryota</taxon>
        <taxon>Metazoa</taxon>
        <taxon>Ecdysozoa</taxon>
        <taxon>Arthropoda</taxon>
        <taxon>Crustacea</taxon>
        <taxon>Branchiopoda</taxon>
        <taxon>Diplostraca</taxon>
        <taxon>Cladocera</taxon>
        <taxon>Anomopoda</taxon>
        <taxon>Daphniidae</taxon>
        <taxon>Daphnia</taxon>
    </lineage>
</organism>
<protein>
    <submittedName>
        <fullName evidence="4">Uncharacterized protein</fullName>
    </submittedName>
</protein>
<reference evidence="4 5" key="1">
    <citation type="journal article" date="2011" name="Science">
        <title>The ecoresponsive genome of Daphnia pulex.</title>
        <authorList>
            <person name="Colbourne J.K."/>
            <person name="Pfrender M.E."/>
            <person name="Gilbert D."/>
            <person name="Thomas W.K."/>
            <person name="Tucker A."/>
            <person name="Oakley T.H."/>
            <person name="Tokishita S."/>
            <person name="Aerts A."/>
            <person name="Arnold G.J."/>
            <person name="Basu M.K."/>
            <person name="Bauer D.J."/>
            <person name="Caceres C.E."/>
            <person name="Carmel L."/>
            <person name="Casola C."/>
            <person name="Choi J.H."/>
            <person name="Detter J.C."/>
            <person name="Dong Q."/>
            <person name="Dusheyko S."/>
            <person name="Eads B.D."/>
            <person name="Frohlich T."/>
            <person name="Geiler-Samerotte K.A."/>
            <person name="Gerlach D."/>
            <person name="Hatcher P."/>
            <person name="Jogdeo S."/>
            <person name="Krijgsveld J."/>
            <person name="Kriventseva E.V."/>
            <person name="Kultz D."/>
            <person name="Laforsch C."/>
            <person name="Lindquist E."/>
            <person name="Lopez J."/>
            <person name="Manak J.R."/>
            <person name="Muller J."/>
            <person name="Pangilinan J."/>
            <person name="Patwardhan R.P."/>
            <person name="Pitluck S."/>
            <person name="Pritham E.J."/>
            <person name="Rechtsteiner A."/>
            <person name="Rho M."/>
            <person name="Rogozin I.B."/>
            <person name="Sakarya O."/>
            <person name="Salamov A."/>
            <person name="Schaack S."/>
            <person name="Shapiro H."/>
            <person name="Shiga Y."/>
            <person name="Skalitzky C."/>
            <person name="Smith Z."/>
            <person name="Souvorov A."/>
            <person name="Sung W."/>
            <person name="Tang Z."/>
            <person name="Tsuchiya D."/>
            <person name="Tu H."/>
            <person name="Vos H."/>
            <person name="Wang M."/>
            <person name="Wolf Y.I."/>
            <person name="Yamagata H."/>
            <person name="Yamada T."/>
            <person name="Ye Y."/>
            <person name="Shaw J.R."/>
            <person name="Andrews J."/>
            <person name="Crease T.J."/>
            <person name="Tang H."/>
            <person name="Lucas S.M."/>
            <person name="Robertson H.M."/>
            <person name="Bork P."/>
            <person name="Koonin E.V."/>
            <person name="Zdobnov E.M."/>
            <person name="Grigoriev I.V."/>
            <person name="Lynch M."/>
            <person name="Boore J.L."/>
        </authorList>
    </citation>
    <scope>NUCLEOTIDE SEQUENCE [LARGE SCALE GENOMIC DNA]</scope>
</reference>
<evidence type="ECO:0000313" key="4">
    <source>
        <dbReference type="EMBL" id="EFX62373.1"/>
    </source>
</evidence>
<dbReference type="AlphaFoldDB" id="E9I0V7"/>
<feature type="repeat" description="TPR" evidence="3">
    <location>
        <begin position="85"/>
        <end position="118"/>
    </location>
</feature>
<evidence type="ECO:0000256" key="1">
    <source>
        <dbReference type="ARBA" id="ARBA00022737"/>
    </source>
</evidence>
<evidence type="ECO:0000313" key="5">
    <source>
        <dbReference type="Proteomes" id="UP000000305"/>
    </source>
</evidence>
<dbReference type="Pfam" id="PF00515">
    <property type="entry name" value="TPR_1"/>
    <property type="match status" value="1"/>
</dbReference>
<keyword evidence="1" id="KW-0677">Repeat</keyword>
<keyword evidence="5" id="KW-1185">Reference proteome</keyword>
<dbReference type="InterPro" id="IPR013105">
    <property type="entry name" value="TPR_2"/>
</dbReference>
<accession>E9I0V7</accession>
<dbReference type="EMBL" id="GL733638">
    <property type="protein sequence ID" value="EFX62373.1"/>
    <property type="molecule type" value="Genomic_DNA"/>
</dbReference>
<dbReference type="InterPro" id="IPR019734">
    <property type="entry name" value="TPR_rpt"/>
</dbReference>
<proteinExistence type="predicted"/>
<dbReference type="PhylomeDB" id="E9I0V7"/>
<dbReference type="PROSITE" id="PS50005">
    <property type="entry name" value="TPR"/>
    <property type="match status" value="2"/>
</dbReference>
<evidence type="ECO:0000256" key="2">
    <source>
        <dbReference type="ARBA" id="ARBA00022803"/>
    </source>
</evidence>
<dbReference type="HOGENOM" id="CLU_1637116_0_0_1"/>
<dbReference type="OrthoDB" id="1872379at2759"/>
<keyword evidence="2 3" id="KW-0802">TPR repeat</keyword>
<gene>
    <name evidence="4" type="ORF">DAPPUDRAFT_301435</name>
</gene>
<name>E9I0V7_DAPPU</name>
<dbReference type="InterPro" id="IPR011990">
    <property type="entry name" value="TPR-like_helical_dom_sf"/>
</dbReference>
<dbReference type="SMART" id="SM00028">
    <property type="entry name" value="TPR"/>
    <property type="match status" value="2"/>
</dbReference>
<dbReference type="PANTHER" id="PTHR46014:SF1">
    <property type="entry name" value="TETRATRICOPEPTIDE REPEAT PROTEIN 1"/>
    <property type="match status" value="1"/>
</dbReference>